<reference evidence="3 4" key="1">
    <citation type="submission" date="2018-03" db="EMBL/GenBank/DDBJ databases">
        <authorList>
            <person name="Keele B.F."/>
        </authorList>
    </citation>
    <scope>NUCLEOTIDE SEQUENCE [LARGE SCALE GENOMIC DNA]</scope>
    <source>
        <strain evidence="3 4">CeCT 8812</strain>
    </source>
</reference>
<feature type="compositionally biased region" description="Polar residues" evidence="1">
    <location>
        <begin position="336"/>
        <end position="345"/>
    </location>
</feature>
<dbReference type="Proteomes" id="UP000244932">
    <property type="component" value="Unassembled WGS sequence"/>
</dbReference>
<evidence type="ECO:0000259" key="2">
    <source>
        <dbReference type="Pfam" id="PF02120"/>
    </source>
</evidence>
<dbReference type="EMBL" id="OMKW01000002">
    <property type="protein sequence ID" value="SPF28848.1"/>
    <property type="molecule type" value="Genomic_DNA"/>
</dbReference>
<feature type="compositionally biased region" description="Polar residues" evidence="1">
    <location>
        <begin position="78"/>
        <end position="97"/>
    </location>
</feature>
<protein>
    <recommendedName>
        <fullName evidence="2">Flagellar hook-length control protein-like C-terminal domain-containing protein</fullName>
    </recommendedName>
</protein>
<feature type="region of interest" description="Disordered" evidence="1">
    <location>
        <begin position="1"/>
        <end position="25"/>
    </location>
</feature>
<feature type="domain" description="Flagellar hook-length control protein-like C-terminal" evidence="2">
    <location>
        <begin position="254"/>
        <end position="328"/>
    </location>
</feature>
<feature type="region of interest" description="Disordered" evidence="1">
    <location>
        <begin position="319"/>
        <end position="361"/>
    </location>
</feature>
<dbReference type="Pfam" id="PF02120">
    <property type="entry name" value="Flg_hook"/>
    <property type="match status" value="1"/>
</dbReference>
<dbReference type="InterPro" id="IPR038610">
    <property type="entry name" value="FliK-like_C_sf"/>
</dbReference>
<dbReference type="AlphaFoldDB" id="A0A2R8A9X9"/>
<feature type="compositionally biased region" description="Pro residues" evidence="1">
    <location>
        <begin position="1"/>
        <end position="10"/>
    </location>
</feature>
<dbReference type="InterPro" id="IPR021136">
    <property type="entry name" value="Flagellar_hook_control-like_C"/>
</dbReference>
<dbReference type="Gene3D" id="3.30.750.140">
    <property type="match status" value="1"/>
</dbReference>
<evidence type="ECO:0000256" key="1">
    <source>
        <dbReference type="SAM" id="MobiDB-lite"/>
    </source>
</evidence>
<organism evidence="3 4">
    <name type="scientific">Pontivivens insulae</name>
    <dbReference type="NCBI Taxonomy" id="1639689"/>
    <lineage>
        <taxon>Bacteria</taxon>
        <taxon>Pseudomonadati</taxon>
        <taxon>Pseudomonadota</taxon>
        <taxon>Alphaproteobacteria</taxon>
        <taxon>Rhodobacterales</taxon>
        <taxon>Paracoccaceae</taxon>
        <taxon>Pontivivens</taxon>
    </lineage>
</organism>
<feature type="region of interest" description="Disordered" evidence="1">
    <location>
        <begin position="64"/>
        <end position="238"/>
    </location>
</feature>
<keyword evidence="4" id="KW-1185">Reference proteome</keyword>
<proteinExistence type="predicted"/>
<evidence type="ECO:0000313" key="3">
    <source>
        <dbReference type="EMBL" id="SPF28848.1"/>
    </source>
</evidence>
<accession>A0A2R8A9X9</accession>
<gene>
    <name evidence="3" type="ORF">POI8812_01151</name>
</gene>
<name>A0A2R8A9X9_9RHOB</name>
<sequence length="361" mass="37651">MQLPATPPTESPRLQMQAGDASASGTVPELATFLLELADNPPPEHTPIATQRLAIAVIPSTIGSMQNSDDAQADNRQEAGSQGETRTAQPAFTTNLDVPTPPQPVPEHQAVADTTDADTSSNPKDAMNISHAPAPFQMDDGVNPQIGISTVRQPPPGFVPLSSEGPQSHLPPQQQPQPSVPLGTGDGGTQAHQPAGLQAKLAMSEAPLDPVSDIRPSPATPHAVEAAPRTAPPPSLPPQAAAQIAQTVGELVVQGKSGAAEIRLDPPELGRVSIHVSVEGDAITAVLMGERAETVDLMRRWGDHLIRLLSDAGFAGTQLSFSDNRPSDSPEGASQEADTNPQQPTETRRPVGLTTGLDLRL</sequence>
<dbReference type="CDD" id="cd17470">
    <property type="entry name" value="T3SS_Flik_C"/>
    <property type="match status" value="1"/>
</dbReference>
<evidence type="ECO:0000313" key="4">
    <source>
        <dbReference type="Proteomes" id="UP000244932"/>
    </source>
</evidence>